<dbReference type="EMBL" id="JACOFX010000002">
    <property type="protein sequence ID" value="MBC3907229.1"/>
    <property type="molecule type" value="Genomic_DNA"/>
</dbReference>
<evidence type="ECO:0000313" key="3">
    <source>
        <dbReference type="Proteomes" id="UP000646911"/>
    </source>
</evidence>
<reference evidence="2 3" key="1">
    <citation type="submission" date="2020-08" db="EMBL/GenBank/DDBJ databases">
        <title>Novel species isolated from subtropical streams in China.</title>
        <authorList>
            <person name="Lu H."/>
        </authorList>
    </citation>
    <scope>NUCLEOTIDE SEQUENCE [LARGE SCALE GENOMIC DNA]</scope>
    <source>
        <strain evidence="2 3">NL8W</strain>
    </source>
</reference>
<feature type="chain" id="PRO_5045440263" description="Lipoprotein" evidence="1">
    <location>
        <begin position="23"/>
        <end position="188"/>
    </location>
</feature>
<sequence>MKFLLSLLLYGLILTTCKTADAASSRSATPAQQAAIKAELARLITQFGDGIAETFSGNPSVIKYGQLFEDNKNDAVVLFNLEGFGGSNHHAEFIAFFEEQKPVEIAGKHSRRYRLVAASKLGERGWRTFDFASASIKQHAVTLKGVEMGAGDALCCPSIEIIRTFRIDEFDHILETKGGVNKRRTGKR</sequence>
<comment type="caution">
    <text evidence="2">The sequence shown here is derived from an EMBL/GenBank/DDBJ whole genome shotgun (WGS) entry which is preliminary data.</text>
</comment>
<evidence type="ECO:0008006" key="4">
    <source>
        <dbReference type="Google" id="ProtNLM"/>
    </source>
</evidence>
<name>A0ABR6Z6J3_9BURK</name>
<organism evidence="2 3">
    <name type="scientific">Undibacterium umbellatum</name>
    <dbReference type="NCBI Taxonomy" id="2762300"/>
    <lineage>
        <taxon>Bacteria</taxon>
        <taxon>Pseudomonadati</taxon>
        <taxon>Pseudomonadota</taxon>
        <taxon>Betaproteobacteria</taxon>
        <taxon>Burkholderiales</taxon>
        <taxon>Oxalobacteraceae</taxon>
        <taxon>Undibacterium</taxon>
    </lineage>
</organism>
<dbReference type="RefSeq" id="WP_186952515.1">
    <property type="nucleotide sequence ID" value="NZ_JACOFX010000002.1"/>
</dbReference>
<evidence type="ECO:0000313" key="2">
    <source>
        <dbReference type="EMBL" id="MBC3907229.1"/>
    </source>
</evidence>
<gene>
    <name evidence="2" type="ORF">H8L47_06600</name>
</gene>
<proteinExistence type="predicted"/>
<evidence type="ECO:0000256" key="1">
    <source>
        <dbReference type="SAM" id="SignalP"/>
    </source>
</evidence>
<keyword evidence="3" id="KW-1185">Reference proteome</keyword>
<accession>A0ABR6Z6J3</accession>
<dbReference type="Proteomes" id="UP000646911">
    <property type="component" value="Unassembled WGS sequence"/>
</dbReference>
<feature type="signal peptide" evidence="1">
    <location>
        <begin position="1"/>
        <end position="22"/>
    </location>
</feature>
<keyword evidence="1" id="KW-0732">Signal</keyword>
<protein>
    <recommendedName>
        <fullName evidence="4">Lipoprotein</fullName>
    </recommendedName>
</protein>